<sequence>MTPGIVTAPPDQRKEARKASIAAALASSLEWYDFFIYGTAAALVFNKTFFYTGDPVLSAVNSFASVAVAFVARPFGGIVAGHFGDKLGRKPVLVAAIVLMACATFLIGFTPDTEIIWLAAVFLVVMRIAQGLALGAQWGGAMLLATEYAPPNRRGFYGSFAQIGVPVGVLTGNLVFLLLNTAFGESAFLEWAWRIPFWLSILMLGVGLYIHRYLEETPAFRDAEKALENAPKQKSPVLQVIRQNGGTILQAAGTFVVVNAIFYATIIASLQYADVVLGIKTSQVLMPILVGAGIQVLLMPLAALASDIFGRTRVYAIGLIAIGLWAFPMWWIFSRATPDNTLPIWVSIIVASAFISISYGPQAALFGEIFPSELRYSGASLGYQIASVIGGLTPIVMVTLINGDKTNAWRFSTYIVVLALVALVSVGLIHRKNEQSKTGLES</sequence>
<protein>
    <submittedName>
        <fullName evidence="9">MFS transporter</fullName>
    </submittedName>
</protein>
<feature type="transmembrane region" description="Helical" evidence="7">
    <location>
        <begin position="284"/>
        <end position="302"/>
    </location>
</feature>
<evidence type="ECO:0000256" key="2">
    <source>
        <dbReference type="ARBA" id="ARBA00022448"/>
    </source>
</evidence>
<proteinExistence type="predicted"/>
<feature type="transmembrane region" description="Helical" evidence="7">
    <location>
        <begin position="314"/>
        <end position="333"/>
    </location>
</feature>
<dbReference type="PROSITE" id="PS50850">
    <property type="entry name" value="MFS"/>
    <property type="match status" value="1"/>
</dbReference>
<keyword evidence="2" id="KW-0813">Transport</keyword>
<feature type="transmembrane region" description="Helical" evidence="7">
    <location>
        <begin position="92"/>
        <end position="109"/>
    </location>
</feature>
<dbReference type="InterPro" id="IPR005828">
    <property type="entry name" value="MFS_sugar_transport-like"/>
</dbReference>
<evidence type="ECO:0000256" key="1">
    <source>
        <dbReference type="ARBA" id="ARBA00004651"/>
    </source>
</evidence>
<dbReference type="Pfam" id="PF00083">
    <property type="entry name" value="Sugar_tr"/>
    <property type="match status" value="2"/>
</dbReference>
<dbReference type="InterPro" id="IPR020846">
    <property type="entry name" value="MFS_dom"/>
</dbReference>
<accession>A0AAE4UX87</accession>
<evidence type="ECO:0000313" key="10">
    <source>
        <dbReference type="Proteomes" id="UP001185863"/>
    </source>
</evidence>
<keyword evidence="5 7" id="KW-1133">Transmembrane helix</keyword>
<evidence type="ECO:0000256" key="6">
    <source>
        <dbReference type="ARBA" id="ARBA00023136"/>
    </source>
</evidence>
<dbReference type="InterPro" id="IPR036259">
    <property type="entry name" value="MFS_trans_sf"/>
</dbReference>
<feature type="transmembrane region" description="Helical" evidence="7">
    <location>
        <begin position="156"/>
        <end position="179"/>
    </location>
</feature>
<keyword evidence="6 7" id="KW-0472">Membrane</keyword>
<comment type="caution">
    <text evidence="9">The sequence shown here is derived from an EMBL/GenBank/DDBJ whole genome shotgun (WGS) entry which is preliminary data.</text>
</comment>
<dbReference type="Gene3D" id="1.20.1250.20">
    <property type="entry name" value="MFS general substrate transporter like domains"/>
    <property type="match status" value="2"/>
</dbReference>
<comment type="subcellular location">
    <subcellularLocation>
        <location evidence="1">Cell membrane</location>
        <topology evidence="1">Multi-pass membrane protein</topology>
    </subcellularLocation>
</comment>
<feature type="transmembrane region" description="Helical" evidence="7">
    <location>
        <begin position="248"/>
        <end position="272"/>
    </location>
</feature>
<dbReference type="PANTHER" id="PTHR43045">
    <property type="entry name" value="SHIKIMATE TRANSPORTER"/>
    <property type="match status" value="1"/>
</dbReference>
<evidence type="ECO:0000256" key="5">
    <source>
        <dbReference type="ARBA" id="ARBA00022989"/>
    </source>
</evidence>
<evidence type="ECO:0000313" key="9">
    <source>
        <dbReference type="EMBL" id="MDV7263969.1"/>
    </source>
</evidence>
<dbReference type="RefSeq" id="WP_317745614.1">
    <property type="nucleotide sequence ID" value="NZ_JAWLUP010000006.1"/>
</dbReference>
<dbReference type="SUPFAM" id="SSF103473">
    <property type="entry name" value="MFS general substrate transporter"/>
    <property type="match status" value="1"/>
</dbReference>
<feature type="transmembrane region" description="Helical" evidence="7">
    <location>
        <begin position="381"/>
        <end position="402"/>
    </location>
</feature>
<name>A0AAE4UX87_9NOCA</name>
<dbReference type="GO" id="GO:0022857">
    <property type="term" value="F:transmembrane transporter activity"/>
    <property type="evidence" value="ECO:0007669"/>
    <property type="project" value="InterPro"/>
</dbReference>
<dbReference type="PANTHER" id="PTHR43045:SF1">
    <property type="entry name" value="SHIKIMATE TRANSPORTER"/>
    <property type="match status" value="1"/>
</dbReference>
<dbReference type="AlphaFoldDB" id="A0AAE4UX87"/>
<gene>
    <name evidence="9" type="ORF">R4315_05285</name>
</gene>
<feature type="transmembrane region" description="Helical" evidence="7">
    <location>
        <begin position="408"/>
        <end position="429"/>
    </location>
</feature>
<dbReference type="Proteomes" id="UP001185863">
    <property type="component" value="Unassembled WGS sequence"/>
</dbReference>
<dbReference type="EMBL" id="JAWLUP010000006">
    <property type="protein sequence ID" value="MDV7263969.1"/>
    <property type="molecule type" value="Genomic_DNA"/>
</dbReference>
<reference evidence="9" key="1">
    <citation type="submission" date="2023-10" db="EMBL/GenBank/DDBJ databases">
        <title>Development of a sustainable strategy for remediation of hydrocarbon-contaminated territories based on the waste exchange concept.</title>
        <authorList>
            <person name="Krivoruchko A."/>
        </authorList>
    </citation>
    <scope>NUCLEOTIDE SEQUENCE</scope>
    <source>
        <strain evidence="9">IEGM 68</strain>
    </source>
</reference>
<dbReference type="GO" id="GO:0005886">
    <property type="term" value="C:plasma membrane"/>
    <property type="evidence" value="ECO:0007669"/>
    <property type="project" value="UniProtKB-SubCell"/>
</dbReference>
<dbReference type="CDD" id="cd17369">
    <property type="entry name" value="MFS_ShiA_like"/>
    <property type="match status" value="1"/>
</dbReference>
<organism evidence="9 10">
    <name type="scientific">Rhodococcus oxybenzonivorans</name>
    <dbReference type="NCBI Taxonomy" id="1990687"/>
    <lineage>
        <taxon>Bacteria</taxon>
        <taxon>Bacillati</taxon>
        <taxon>Actinomycetota</taxon>
        <taxon>Actinomycetes</taxon>
        <taxon>Mycobacteriales</taxon>
        <taxon>Nocardiaceae</taxon>
        <taxon>Rhodococcus</taxon>
    </lineage>
</organism>
<feature type="transmembrane region" description="Helical" evidence="7">
    <location>
        <begin position="345"/>
        <end position="369"/>
    </location>
</feature>
<evidence type="ECO:0000256" key="4">
    <source>
        <dbReference type="ARBA" id="ARBA00022692"/>
    </source>
</evidence>
<feature type="transmembrane region" description="Helical" evidence="7">
    <location>
        <begin position="21"/>
        <end position="45"/>
    </location>
</feature>
<feature type="transmembrane region" description="Helical" evidence="7">
    <location>
        <begin position="191"/>
        <end position="211"/>
    </location>
</feature>
<feature type="domain" description="Major facilitator superfamily (MFS) profile" evidence="8">
    <location>
        <begin position="19"/>
        <end position="437"/>
    </location>
</feature>
<feature type="transmembrane region" description="Helical" evidence="7">
    <location>
        <begin position="115"/>
        <end position="135"/>
    </location>
</feature>
<evidence type="ECO:0000259" key="8">
    <source>
        <dbReference type="PROSITE" id="PS50850"/>
    </source>
</evidence>
<evidence type="ECO:0000256" key="3">
    <source>
        <dbReference type="ARBA" id="ARBA00022475"/>
    </source>
</evidence>
<evidence type="ECO:0000256" key="7">
    <source>
        <dbReference type="SAM" id="Phobius"/>
    </source>
</evidence>
<feature type="transmembrane region" description="Helical" evidence="7">
    <location>
        <begin position="57"/>
        <end position="80"/>
    </location>
</feature>
<keyword evidence="3" id="KW-1003">Cell membrane</keyword>
<keyword evidence="4 7" id="KW-0812">Transmembrane</keyword>